<protein>
    <submittedName>
        <fullName evidence="1">Uncharacterized protein</fullName>
    </submittedName>
</protein>
<evidence type="ECO:0000313" key="2">
    <source>
        <dbReference type="Proteomes" id="UP000093898"/>
    </source>
</evidence>
<dbReference type="AlphaFoldDB" id="A0A1A3H0G8"/>
<reference evidence="1 2" key="1">
    <citation type="submission" date="2016-06" db="EMBL/GenBank/DDBJ databases">
        <authorList>
            <person name="Kjaerup R.B."/>
            <person name="Dalgaard T.S."/>
            <person name="Juul-Madsen H.R."/>
        </authorList>
    </citation>
    <scope>NUCLEOTIDE SEQUENCE [LARGE SCALE GENOMIC DNA]</scope>
    <source>
        <strain evidence="1 2">1127319.6</strain>
    </source>
</reference>
<sequence length="158" mass="17191">MFRHRRVVRTVFGDLAESRLEALADELVFFYREISVAALDAAVLALVARGREAEARALWPDRKPIERAYFWVPFTVLRVNAAAAMGDLDEVRARAAELERYSGSIAGLGVDGLMGGPVDDALAGAAEALGRPDDARAYRKAAEALRSRLAAEALSFID</sequence>
<comment type="caution">
    <text evidence="1">The sequence shown here is derived from an EMBL/GenBank/DDBJ whole genome shotgun (WGS) entry which is preliminary data.</text>
</comment>
<organism evidence="1 2">
    <name type="scientific">Mycolicibacterium mucogenicum</name>
    <name type="common">Mycobacterium mucogenicum</name>
    <dbReference type="NCBI Taxonomy" id="56689"/>
    <lineage>
        <taxon>Bacteria</taxon>
        <taxon>Bacillati</taxon>
        <taxon>Actinomycetota</taxon>
        <taxon>Actinomycetes</taxon>
        <taxon>Mycobacteriales</taxon>
        <taxon>Mycobacteriaceae</taxon>
        <taxon>Mycolicibacterium</taxon>
    </lineage>
</organism>
<name>A0A1A3H0G8_MYCMU</name>
<gene>
    <name evidence="1" type="ORF">A5630_23510</name>
</gene>
<dbReference type="Proteomes" id="UP000093898">
    <property type="component" value="Unassembled WGS sequence"/>
</dbReference>
<evidence type="ECO:0000313" key="1">
    <source>
        <dbReference type="EMBL" id="OBJ41116.1"/>
    </source>
</evidence>
<accession>A0A1A3H0G8</accession>
<proteinExistence type="predicted"/>
<dbReference type="EMBL" id="LZLC01000139">
    <property type="protein sequence ID" value="OBJ41116.1"/>
    <property type="molecule type" value="Genomic_DNA"/>
</dbReference>